<organism evidence="17">
    <name type="scientific">marine metagenome</name>
    <dbReference type="NCBI Taxonomy" id="408172"/>
    <lineage>
        <taxon>unclassified sequences</taxon>
        <taxon>metagenomes</taxon>
        <taxon>ecological metagenomes</taxon>
    </lineage>
</organism>
<feature type="domain" description="Membrane insertase YidC N-terminal" evidence="16">
    <location>
        <begin position="80"/>
        <end position="333"/>
    </location>
</feature>
<evidence type="ECO:0000313" key="17">
    <source>
        <dbReference type="EMBL" id="SVA31809.1"/>
    </source>
</evidence>
<dbReference type="PRINTS" id="PR00701">
    <property type="entry name" value="60KDINNERMP"/>
</dbReference>
<dbReference type="InterPro" id="IPR019998">
    <property type="entry name" value="Membr_insert_YidC"/>
</dbReference>
<keyword evidence="6 14" id="KW-0812">Transmembrane</keyword>
<dbReference type="GO" id="GO:0051205">
    <property type="term" value="P:protein insertion into membrane"/>
    <property type="evidence" value="ECO:0007669"/>
    <property type="project" value="TreeGrafter"/>
</dbReference>
<evidence type="ECO:0000256" key="9">
    <source>
        <dbReference type="ARBA" id="ARBA00023136"/>
    </source>
</evidence>
<feature type="transmembrane region" description="Helical" evidence="14">
    <location>
        <begin position="420"/>
        <end position="441"/>
    </location>
</feature>
<evidence type="ECO:0000256" key="10">
    <source>
        <dbReference type="ARBA" id="ARBA00023186"/>
    </source>
</evidence>
<keyword evidence="4" id="KW-0813">Transport</keyword>
<accession>A0A381UUI1</accession>
<keyword evidence="5" id="KW-1003">Cell membrane</keyword>
<feature type="transmembrane region" description="Helical" evidence="14">
    <location>
        <begin position="355"/>
        <end position="374"/>
    </location>
</feature>
<dbReference type="PRINTS" id="PR01900">
    <property type="entry name" value="YIDCPROTEIN"/>
</dbReference>
<dbReference type="Pfam" id="PF02096">
    <property type="entry name" value="60KD_IMP"/>
    <property type="match status" value="1"/>
</dbReference>
<evidence type="ECO:0000256" key="6">
    <source>
        <dbReference type="ARBA" id="ARBA00022692"/>
    </source>
</evidence>
<evidence type="ECO:0000256" key="5">
    <source>
        <dbReference type="ARBA" id="ARBA00022475"/>
    </source>
</evidence>
<evidence type="ECO:0000256" key="4">
    <source>
        <dbReference type="ARBA" id="ARBA00022448"/>
    </source>
</evidence>
<dbReference type="InterPro" id="IPR028055">
    <property type="entry name" value="YidC/Oxa/ALB_C"/>
</dbReference>
<evidence type="ECO:0000256" key="7">
    <source>
        <dbReference type="ARBA" id="ARBA00022927"/>
    </source>
</evidence>
<dbReference type="NCBIfam" id="TIGR03592">
    <property type="entry name" value="yidC_oxa1_cterm"/>
    <property type="match status" value="1"/>
</dbReference>
<evidence type="ECO:0000259" key="15">
    <source>
        <dbReference type="Pfam" id="PF02096"/>
    </source>
</evidence>
<dbReference type="PANTHER" id="PTHR12428:SF65">
    <property type="entry name" value="CYTOCHROME C OXIDASE ASSEMBLY PROTEIN COX18, MITOCHONDRIAL"/>
    <property type="match status" value="1"/>
</dbReference>
<protein>
    <recommendedName>
        <fullName evidence="3">Membrane protein insertase YidC</fullName>
    </recommendedName>
    <alternativeName>
        <fullName evidence="12">Foldase YidC</fullName>
    </alternativeName>
    <alternativeName>
        <fullName evidence="11">Membrane integrase YidC</fullName>
    </alternativeName>
</protein>
<dbReference type="InterPro" id="IPR047196">
    <property type="entry name" value="YidC_ALB_C"/>
</dbReference>
<dbReference type="GO" id="GO:0032977">
    <property type="term" value="F:membrane insertase activity"/>
    <property type="evidence" value="ECO:0007669"/>
    <property type="project" value="InterPro"/>
</dbReference>
<feature type="compositionally biased region" description="Polar residues" evidence="13">
    <location>
        <begin position="51"/>
        <end position="62"/>
    </location>
</feature>
<proteinExistence type="inferred from homology"/>
<feature type="domain" description="Membrane insertase YidC/Oxa/ALB C-terminal" evidence="15">
    <location>
        <begin position="355"/>
        <end position="546"/>
    </location>
</feature>
<keyword evidence="10" id="KW-0143">Chaperone</keyword>
<dbReference type="PANTHER" id="PTHR12428">
    <property type="entry name" value="OXA1"/>
    <property type="match status" value="1"/>
</dbReference>
<evidence type="ECO:0000256" key="8">
    <source>
        <dbReference type="ARBA" id="ARBA00022989"/>
    </source>
</evidence>
<dbReference type="EMBL" id="UINC01007171">
    <property type="protein sequence ID" value="SVA31809.1"/>
    <property type="molecule type" value="Genomic_DNA"/>
</dbReference>
<dbReference type="CDD" id="cd19961">
    <property type="entry name" value="EcYidC-like_peri"/>
    <property type="match status" value="1"/>
</dbReference>
<dbReference type="CDD" id="cd20070">
    <property type="entry name" value="5TM_YidC_Alb3"/>
    <property type="match status" value="1"/>
</dbReference>
<keyword evidence="9 14" id="KW-0472">Membrane</keyword>
<dbReference type="GO" id="GO:0015031">
    <property type="term" value="P:protein transport"/>
    <property type="evidence" value="ECO:0007669"/>
    <property type="project" value="UniProtKB-KW"/>
</dbReference>
<feature type="region of interest" description="Disordered" evidence="13">
    <location>
        <begin position="33"/>
        <end position="73"/>
    </location>
</feature>
<evidence type="ECO:0000256" key="13">
    <source>
        <dbReference type="SAM" id="MobiDB-lite"/>
    </source>
</evidence>
<evidence type="ECO:0000259" key="16">
    <source>
        <dbReference type="Pfam" id="PF14849"/>
    </source>
</evidence>
<gene>
    <name evidence="17" type="ORF">METZ01_LOCUS84663</name>
</gene>
<dbReference type="Pfam" id="PF14849">
    <property type="entry name" value="YidC_periplas"/>
    <property type="match status" value="1"/>
</dbReference>
<evidence type="ECO:0000256" key="2">
    <source>
        <dbReference type="ARBA" id="ARBA00010527"/>
    </source>
</evidence>
<reference evidence="17" key="1">
    <citation type="submission" date="2018-05" db="EMBL/GenBank/DDBJ databases">
        <authorList>
            <person name="Lanie J.A."/>
            <person name="Ng W.-L."/>
            <person name="Kazmierczak K.M."/>
            <person name="Andrzejewski T.M."/>
            <person name="Davidsen T.M."/>
            <person name="Wayne K.J."/>
            <person name="Tettelin H."/>
            <person name="Glass J.I."/>
            <person name="Rusch D."/>
            <person name="Podicherti R."/>
            <person name="Tsui H.-C.T."/>
            <person name="Winkler M.E."/>
        </authorList>
    </citation>
    <scope>NUCLEOTIDE SEQUENCE</scope>
</reference>
<evidence type="ECO:0000256" key="11">
    <source>
        <dbReference type="ARBA" id="ARBA00033245"/>
    </source>
</evidence>
<evidence type="ECO:0000256" key="1">
    <source>
        <dbReference type="ARBA" id="ARBA00004429"/>
    </source>
</evidence>
<dbReference type="NCBIfam" id="TIGR03593">
    <property type="entry name" value="yidC_nterm"/>
    <property type="match status" value="1"/>
</dbReference>
<keyword evidence="7" id="KW-0653">Protein transport</keyword>
<evidence type="ECO:0000256" key="3">
    <source>
        <dbReference type="ARBA" id="ARBA00015325"/>
    </source>
</evidence>
<keyword evidence="8 14" id="KW-1133">Transmembrane helix</keyword>
<evidence type="ECO:0000256" key="14">
    <source>
        <dbReference type="SAM" id="Phobius"/>
    </source>
</evidence>
<dbReference type="HAMAP" id="MF_01810">
    <property type="entry name" value="YidC_type1"/>
    <property type="match status" value="1"/>
</dbReference>
<comment type="subcellular location">
    <subcellularLocation>
        <location evidence="1">Cell inner membrane</location>
        <topology evidence="1">Multi-pass membrane protein</topology>
    </subcellularLocation>
</comment>
<sequence length="555" mass="62291">MDRNTLLAFFLIALVLIFTPKYMETVSPPSVGDFPPDSISDEDKPLAHKTVTPSNSDKSLSKTGLPLSPSYNTENEKLTTIDSPLYTAVISSRGGGTIKSFHIKDYYMADSQMVNLVMGLDGLNLLTKVNNIDGQPINLSLPWRQVGWFTGGGLEEPESLTYSFEFSPGKHIRRVLTFDPGSYIIDIDVRCDDARDVLSGDLELGWYGGLATTEKNHKDDQVYFKSYVFQGGEIENLKVKPGETETALFNGSADWGAVRTKYFISALIPRDLSSVRRASLTAKYDSLETYDVSFFVDITNVPIFSLYLGPLEYEKIKGIGVGLDQVMDFGWAFIRPISKGVLFALKSMHEYIPNYGVVLIIFSFLIKILVYPLTKKSYQSTAAMQVVQPEIAALREKYKNNSQKLNQATMKLYKERGVNPLGGCLPMLLQMPLLFALFVVFRTTIELRAEPFVWWIKDLSAPDTIFDLPFTVPVYGSQVAVLPMLMVVSMFIQQKLMSGGIQQPQQKTMQYFMTGFFFLIFNSFPSGLNLYYTLFNVLTIAQQKFVPTVSSTSEK</sequence>
<dbReference type="InterPro" id="IPR028053">
    <property type="entry name" value="Membr_insert_YidC_N"/>
</dbReference>
<dbReference type="InterPro" id="IPR038221">
    <property type="entry name" value="YidC_periplasmic_sf"/>
</dbReference>
<dbReference type="GO" id="GO:0005886">
    <property type="term" value="C:plasma membrane"/>
    <property type="evidence" value="ECO:0007669"/>
    <property type="project" value="UniProtKB-SubCell"/>
</dbReference>
<dbReference type="InterPro" id="IPR001708">
    <property type="entry name" value="YidC/ALB3/OXA1/COX18"/>
</dbReference>
<dbReference type="Gene3D" id="2.70.98.90">
    <property type="match status" value="1"/>
</dbReference>
<name>A0A381UUI1_9ZZZZ</name>
<feature type="transmembrane region" description="Helical" evidence="14">
    <location>
        <begin position="472"/>
        <end position="492"/>
    </location>
</feature>
<comment type="similarity">
    <text evidence="2">Belongs to the OXA1/ALB3/YidC family. Type 1 subfamily.</text>
</comment>
<feature type="transmembrane region" description="Helical" evidence="14">
    <location>
        <begin position="512"/>
        <end position="532"/>
    </location>
</feature>
<evidence type="ECO:0000256" key="12">
    <source>
        <dbReference type="ARBA" id="ARBA00033342"/>
    </source>
</evidence>
<dbReference type="AlphaFoldDB" id="A0A381UUI1"/>